<dbReference type="WBParaSite" id="PSAMB.scaffold16786size1260.g37041.t1">
    <property type="protein sequence ID" value="PSAMB.scaffold16786size1260.g37041.t1"/>
    <property type="gene ID" value="PSAMB.scaffold16786size1260.g37041"/>
</dbReference>
<accession>A0A914V9K1</accession>
<proteinExistence type="predicted"/>
<sequence>MPPAAEYERPYYNSTPRRCDEKNDHLTAHVLFDTRMSKIDDFCGSETPPQLMSTQTFLTLEFIAKSPISVRESSRSDKKYRFLLHYKFVRDLDMQDMKAARNPNKVCGFIFNSSQATNGTLWSPNYPGYYPRQTECDYVFHGNEHEVVRIYFTYFDVEGYSQCNDDTKSDFVIFSNYQTHDRTNRRYCGTMTPLGEAIMSESNYFRMIFKSNGIFDATGFFARYQFVKP</sequence>
<dbReference type="Gene3D" id="2.60.120.290">
    <property type="entry name" value="Spermadhesin, CUB domain"/>
    <property type="match status" value="2"/>
</dbReference>
<dbReference type="Proteomes" id="UP000887566">
    <property type="component" value="Unplaced"/>
</dbReference>
<dbReference type="PANTHER" id="PTHR47537">
    <property type="entry name" value="CUBILIN"/>
    <property type="match status" value="1"/>
</dbReference>
<dbReference type="Pfam" id="PF00431">
    <property type="entry name" value="CUB"/>
    <property type="match status" value="1"/>
</dbReference>
<evidence type="ECO:0000313" key="4">
    <source>
        <dbReference type="Proteomes" id="UP000887566"/>
    </source>
</evidence>
<reference evidence="5" key="1">
    <citation type="submission" date="2022-11" db="UniProtKB">
        <authorList>
            <consortium name="WormBaseParasite"/>
        </authorList>
    </citation>
    <scope>IDENTIFICATION</scope>
</reference>
<organism evidence="4 5">
    <name type="scientific">Plectus sambesii</name>
    <dbReference type="NCBI Taxonomy" id="2011161"/>
    <lineage>
        <taxon>Eukaryota</taxon>
        <taxon>Metazoa</taxon>
        <taxon>Ecdysozoa</taxon>
        <taxon>Nematoda</taxon>
        <taxon>Chromadorea</taxon>
        <taxon>Plectida</taxon>
        <taxon>Plectina</taxon>
        <taxon>Plectoidea</taxon>
        <taxon>Plectidae</taxon>
        <taxon>Plectus</taxon>
    </lineage>
</organism>
<dbReference type="InterPro" id="IPR035914">
    <property type="entry name" value="Sperma_CUB_dom_sf"/>
</dbReference>
<dbReference type="AlphaFoldDB" id="A0A914V9K1"/>
<evidence type="ECO:0000256" key="2">
    <source>
        <dbReference type="PROSITE-ProRule" id="PRU00059"/>
    </source>
</evidence>
<comment type="caution">
    <text evidence="2">Lacks conserved residue(s) required for the propagation of feature annotation.</text>
</comment>
<keyword evidence="4" id="KW-1185">Reference proteome</keyword>
<name>A0A914V9K1_9BILA</name>
<dbReference type="InterPro" id="IPR053207">
    <property type="entry name" value="Non-NMDA_GluR_Accessory"/>
</dbReference>
<dbReference type="CDD" id="cd00041">
    <property type="entry name" value="CUB"/>
    <property type="match status" value="1"/>
</dbReference>
<dbReference type="SMART" id="SM00042">
    <property type="entry name" value="CUB"/>
    <property type="match status" value="1"/>
</dbReference>
<evidence type="ECO:0000256" key="1">
    <source>
        <dbReference type="ARBA" id="ARBA00023157"/>
    </source>
</evidence>
<dbReference type="InterPro" id="IPR000859">
    <property type="entry name" value="CUB_dom"/>
</dbReference>
<protein>
    <submittedName>
        <fullName evidence="5">CUB domain-containing protein</fullName>
    </submittedName>
</protein>
<dbReference type="PROSITE" id="PS01180">
    <property type="entry name" value="CUB"/>
    <property type="match status" value="1"/>
</dbReference>
<dbReference type="PANTHER" id="PTHR47537:SF2">
    <property type="entry name" value="CUBILIN"/>
    <property type="match status" value="1"/>
</dbReference>
<evidence type="ECO:0000313" key="5">
    <source>
        <dbReference type="WBParaSite" id="PSAMB.scaffold16786size1260.g37041.t1"/>
    </source>
</evidence>
<dbReference type="GO" id="GO:0005886">
    <property type="term" value="C:plasma membrane"/>
    <property type="evidence" value="ECO:0007669"/>
    <property type="project" value="TreeGrafter"/>
</dbReference>
<dbReference type="FunFam" id="2.60.120.290:FF:000058">
    <property type="entry name" value="CUB domaincontaining protein"/>
    <property type="match status" value="1"/>
</dbReference>
<keyword evidence="1" id="KW-1015">Disulfide bond</keyword>
<evidence type="ECO:0000259" key="3">
    <source>
        <dbReference type="PROSITE" id="PS01180"/>
    </source>
</evidence>
<feature type="domain" description="CUB" evidence="3">
    <location>
        <begin position="107"/>
        <end position="227"/>
    </location>
</feature>
<dbReference type="SUPFAM" id="SSF49854">
    <property type="entry name" value="Spermadhesin, CUB domain"/>
    <property type="match status" value="1"/>
</dbReference>